<dbReference type="EMBL" id="BSXT01019139">
    <property type="protein sequence ID" value="GMG17890.1"/>
    <property type="molecule type" value="Genomic_DNA"/>
</dbReference>
<protein>
    <submittedName>
        <fullName evidence="1">Unnamed protein product</fullName>
    </submittedName>
</protein>
<accession>A0A9W7DCZ4</accession>
<evidence type="ECO:0000313" key="2">
    <source>
        <dbReference type="Proteomes" id="UP001165121"/>
    </source>
</evidence>
<organism evidence="1 2">
    <name type="scientific">Phytophthora fragariaefolia</name>
    <dbReference type="NCBI Taxonomy" id="1490495"/>
    <lineage>
        <taxon>Eukaryota</taxon>
        <taxon>Sar</taxon>
        <taxon>Stramenopiles</taxon>
        <taxon>Oomycota</taxon>
        <taxon>Peronosporomycetes</taxon>
        <taxon>Peronosporales</taxon>
        <taxon>Peronosporaceae</taxon>
        <taxon>Phytophthora</taxon>
    </lineage>
</organism>
<comment type="caution">
    <text evidence="1">The sequence shown here is derived from an EMBL/GenBank/DDBJ whole genome shotgun (WGS) entry which is preliminary data.</text>
</comment>
<reference evidence="1" key="1">
    <citation type="submission" date="2023-04" db="EMBL/GenBank/DDBJ databases">
        <title>Phytophthora fragariaefolia NBRC 109709.</title>
        <authorList>
            <person name="Ichikawa N."/>
            <person name="Sato H."/>
            <person name="Tonouchi N."/>
        </authorList>
    </citation>
    <scope>NUCLEOTIDE SEQUENCE</scope>
    <source>
        <strain evidence="1">NBRC 109709</strain>
    </source>
</reference>
<proteinExistence type="predicted"/>
<keyword evidence="2" id="KW-1185">Reference proteome</keyword>
<dbReference type="Proteomes" id="UP001165121">
    <property type="component" value="Unassembled WGS sequence"/>
</dbReference>
<evidence type="ECO:0000313" key="1">
    <source>
        <dbReference type="EMBL" id="GMG17890.1"/>
    </source>
</evidence>
<sequence length="109" mass="12224">MHDIRRIAGTSRASFYRVLWLVIDAINGTAALRLMFPLGLEIWHQARIGTGTGAVKHKQDRAAVFAELEKLMSSLCSAKQAALNAAMIQRLENQVEFYIQRVEALDDPQ</sequence>
<dbReference type="OrthoDB" id="10331744at2759"/>
<name>A0A9W7DCZ4_9STRA</name>
<dbReference type="AlphaFoldDB" id="A0A9W7DCZ4"/>
<gene>
    <name evidence="1" type="ORF">Pfra01_003042900</name>
</gene>